<feature type="region of interest" description="Disordered" evidence="10">
    <location>
        <begin position="778"/>
        <end position="799"/>
    </location>
</feature>
<feature type="region of interest" description="Disordered" evidence="10">
    <location>
        <begin position="1"/>
        <end position="47"/>
    </location>
</feature>
<evidence type="ECO:0000256" key="5">
    <source>
        <dbReference type="ARBA" id="ARBA00022692"/>
    </source>
</evidence>
<evidence type="ECO:0000256" key="6">
    <source>
        <dbReference type="ARBA" id="ARBA00022968"/>
    </source>
</evidence>
<dbReference type="GO" id="GO:0051072">
    <property type="term" value="P:4,6-pyruvylated galactose residue biosynthetic process"/>
    <property type="evidence" value="ECO:0007669"/>
    <property type="project" value="TreeGrafter"/>
</dbReference>
<evidence type="ECO:0000256" key="2">
    <source>
        <dbReference type="ARBA" id="ARBA00008661"/>
    </source>
</evidence>
<evidence type="ECO:0000256" key="8">
    <source>
        <dbReference type="ARBA" id="ARBA00023034"/>
    </source>
</evidence>
<feature type="compositionally biased region" description="Low complexity" evidence="10">
    <location>
        <begin position="473"/>
        <end position="489"/>
    </location>
</feature>
<sequence>MSFPWGVFGGSEGSSPRPRIQLTQVPSPPPRLDEYDENASDCDPETLPSHLNVHPDHSHLAIRTPFLAASQSSPDLSAQAALRPSDRSLLYAHPGSYSSHGYVHSPYSTASNTPIPSRTSSPVPLYSSGASSCSSESESELEDAPFAGRNVHRHPRWRVQEERRRWWIMGAVRRRRRRERVGGWRTVKRGLRLLIRHPFFPKTPITILLTLLLLTTFGVSLTFLIIYILNPDKEPLPWRGYCTIPQYSTSPPSLDLPTTASFPYPPPTNFTPPSFPPDDLDSLSPAGVFVGVFSMDNAVERRMMIRSTWASHVRSRDGAGAGDGGVGTSRTVVRFILGQPRKEWNRRIRLEMDMYNDMVILPISENMNDGKTWAYFNWASREAWVPPLYFDTFEHVPSGFSYENTTHNAPKPANHDPVYARQDYATGNPQRWVRPDYVVKTDDDAFVMLAELEARLRVELHATPDDRAGSHNTSTVVSSMSSTSTFSSSTSVSLSRSVSTTATSVSPHADGLAISPPLSAVSASPPSSAVSSDPLIFWGYLVKNRFMAGELYALSWSLVEWIAVDPQVRELRRGAEDKQTSKWMRLHPRAEEVRWASERCWIYDHPRAGTVYSHGFLFPSEARRVQEGVLADIARSVPAEVAAQKAGSFPSPFGPNAPIPPTWTQSTVSKFGTRYNPPLPYLSQQTSLEALVEGSEMSQLTEASGVNPWTVWQRREGRNKRYVNQRVGGTIVVHFIKKNMWFLETAAAFLLGDDQTEAERGYRWVQDRFAAGEPIIDAPSVTFNDQNPHITPQRKHRRR</sequence>
<feature type="compositionally biased region" description="Polar residues" evidence="10">
    <location>
        <begin position="108"/>
        <end position="122"/>
    </location>
</feature>
<dbReference type="OMA" id="YVRSTWA"/>
<gene>
    <name evidence="12" type="ORF">WOLCODRAFT_135257</name>
</gene>
<feature type="compositionally biased region" description="Acidic residues" evidence="10">
    <location>
        <begin position="34"/>
        <end position="44"/>
    </location>
</feature>
<keyword evidence="3" id="KW-0328">Glycosyltransferase</keyword>
<dbReference type="STRING" id="742152.A0A2H3J7R0"/>
<evidence type="ECO:0000256" key="7">
    <source>
        <dbReference type="ARBA" id="ARBA00022989"/>
    </source>
</evidence>
<feature type="region of interest" description="Disordered" evidence="10">
    <location>
        <begin position="108"/>
        <end position="145"/>
    </location>
</feature>
<dbReference type="EMBL" id="KB467831">
    <property type="protein sequence ID" value="PCH33678.1"/>
    <property type="molecule type" value="Genomic_DNA"/>
</dbReference>
<protein>
    <submittedName>
        <fullName evidence="12">Glycosyltransferase family 31 protein</fullName>
    </submittedName>
</protein>
<dbReference type="PANTHER" id="PTHR11214">
    <property type="entry name" value="BETA-1,3-N-ACETYLGLUCOSAMINYLTRANSFERASE"/>
    <property type="match status" value="1"/>
</dbReference>
<keyword evidence="5 11" id="KW-0812">Transmembrane</keyword>
<proteinExistence type="inferred from homology"/>
<keyword evidence="4 12" id="KW-0808">Transferase</keyword>
<feature type="transmembrane region" description="Helical" evidence="11">
    <location>
        <begin position="205"/>
        <end position="229"/>
    </location>
</feature>
<dbReference type="OrthoDB" id="2139606at2759"/>
<keyword evidence="8" id="KW-0333">Golgi apparatus</keyword>
<evidence type="ECO:0000256" key="9">
    <source>
        <dbReference type="ARBA" id="ARBA00023136"/>
    </source>
</evidence>
<accession>A0A2H3J7R0</accession>
<evidence type="ECO:0000256" key="10">
    <source>
        <dbReference type="SAM" id="MobiDB-lite"/>
    </source>
</evidence>
<name>A0A2H3J7R0_WOLCO</name>
<evidence type="ECO:0000256" key="1">
    <source>
        <dbReference type="ARBA" id="ARBA00004323"/>
    </source>
</evidence>
<comment type="similarity">
    <text evidence="2">Belongs to the glycosyltransferase 31 family.</text>
</comment>
<evidence type="ECO:0000256" key="3">
    <source>
        <dbReference type="ARBA" id="ARBA00022676"/>
    </source>
</evidence>
<feature type="compositionally biased region" description="Polar residues" evidence="10">
    <location>
        <begin position="781"/>
        <end position="790"/>
    </location>
</feature>
<feature type="compositionally biased region" description="Low complexity" evidence="10">
    <location>
        <begin position="127"/>
        <end position="136"/>
    </location>
</feature>
<keyword evidence="6" id="KW-0735">Signal-anchor</keyword>
<comment type="subcellular location">
    <subcellularLocation>
        <location evidence="1">Golgi apparatus membrane</location>
        <topology evidence="1">Single-pass type II membrane protein</topology>
    </subcellularLocation>
</comment>
<evidence type="ECO:0000313" key="13">
    <source>
        <dbReference type="Proteomes" id="UP000218811"/>
    </source>
</evidence>
<dbReference type="InterPro" id="IPR002659">
    <property type="entry name" value="Glyco_trans_31"/>
</dbReference>
<dbReference type="AlphaFoldDB" id="A0A2H3J7R0"/>
<dbReference type="GO" id="GO:0000139">
    <property type="term" value="C:Golgi membrane"/>
    <property type="evidence" value="ECO:0007669"/>
    <property type="project" value="UniProtKB-SubCell"/>
</dbReference>
<dbReference type="Proteomes" id="UP000218811">
    <property type="component" value="Unassembled WGS sequence"/>
</dbReference>
<keyword evidence="7 11" id="KW-1133">Transmembrane helix</keyword>
<dbReference type="GO" id="GO:0016758">
    <property type="term" value="F:hexosyltransferase activity"/>
    <property type="evidence" value="ECO:0007669"/>
    <property type="project" value="InterPro"/>
</dbReference>
<keyword evidence="9 11" id="KW-0472">Membrane</keyword>
<dbReference type="PANTHER" id="PTHR11214:SF333">
    <property type="entry name" value="GLYCOSYLTRANSFERASE FAMILY 31 PROTEIN"/>
    <property type="match status" value="1"/>
</dbReference>
<keyword evidence="13" id="KW-1185">Reference proteome</keyword>
<feature type="region of interest" description="Disordered" evidence="10">
    <location>
        <begin position="464"/>
        <end position="489"/>
    </location>
</feature>
<evidence type="ECO:0000256" key="11">
    <source>
        <dbReference type="SAM" id="Phobius"/>
    </source>
</evidence>
<evidence type="ECO:0000313" key="12">
    <source>
        <dbReference type="EMBL" id="PCH33678.1"/>
    </source>
</evidence>
<organism evidence="12 13">
    <name type="scientific">Wolfiporia cocos (strain MD-104)</name>
    <name type="common">Brown rot fungus</name>
    <dbReference type="NCBI Taxonomy" id="742152"/>
    <lineage>
        <taxon>Eukaryota</taxon>
        <taxon>Fungi</taxon>
        <taxon>Dikarya</taxon>
        <taxon>Basidiomycota</taxon>
        <taxon>Agaricomycotina</taxon>
        <taxon>Agaricomycetes</taxon>
        <taxon>Polyporales</taxon>
        <taxon>Phaeolaceae</taxon>
        <taxon>Wolfiporia</taxon>
    </lineage>
</organism>
<reference evidence="12 13" key="1">
    <citation type="journal article" date="2012" name="Science">
        <title>The Paleozoic origin of enzymatic lignin decomposition reconstructed from 31 fungal genomes.</title>
        <authorList>
            <person name="Floudas D."/>
            <person name="Binder M."/>
            <person name="Riley R."/>
            <person name="Barry K."/>
            <person name="Blanchette R.A."/>
            <person name="Henrissat B."/>
            <person name="Martinez A.T."/>
            <person name="Otillar R."/>
            <person name="Spatafora J.W."/>
            <person name="Yadav J.S."/>
            <person name="Aerts A."/>
            <person name="Benoit I."/>
            <person name="Boyd A."/>
            <person name="Carlson A."/>
            <person name="Copeland A."/>
            <person name="Coutinho P.M."/>
            <person name="de Vries R.P."/>
            <person name="Ferreira P."/>
            <person name="Findley K."/>
            <person name="Foster B."/>
            <person name="Gaskell J."/>
            <person name="Glotzer D."/>
            <person name="Gorecki P."/>
            <person name="Heitman J."/>
            <person name="Hesse C."/>
            <person name="Hori C."/>
            <person name="Igarashi K."/>
            <person name="Jurgens J.A."/>
            <person name="Kallen N."/>
            <person name="Kersten P."/>
            <person name="Kohler A."/>
            <person name="Kuees U."/>
            <person name="Kumar T.K.A."/>
            <person name="Kuo A."/>
            <person name="LaButti K."/>
            <person name="Larrondo L.F."/>
            <person name="Lindquist E."/>
            <person name="Ling A."/>
            <person name="Lombard V."/>
            <person name="Lucas S."/>
            <person name="Lundell T."/>
            <person name="Martin R."/>
            <person name="McLaughlin D.J."/>
            <person name="Morgenstern I."/>
            <person name="Morin E."/>
            <person name="Murat C."/>
            <person name="Nagy L.G."/>
            <person name="Nolan M."/>
            <person name="Ohm R.A."/>
            <person name="Patyshakuliyeva A."/>
            <person name="Rokas A."/>
            <person name="Ruiz-Duenas F.J."/>
            <person name="Sabat G."/>
            <person name="Salamov A."/>
            <person name="Samejima M."/>
            <person name="Schmutz J."/>
            <person name="Slot J.C."/>
            <person name="St John F."/>
            <person name="Stenlid J."/>
            <person name="Sun H."/>
            <person name="Sun S."/>
            <person name="Syed K."/>
            <person name="Tsang A."/>
            <person name="Wiebenga A."/>
            <person name="Young D."/>
            <person name="Pisabarro A."/>
            <person name="Eastwood D.C."/>
            <person name="Martin F."/>
            <person name="Cullen D."/>
            <person name="Grigoriev I.V."/>
            <person name="Hibbett D.S."/>
        </authorList>
    </citation>
    <scope>NUCLEOTIDE SEQUENCE [LARGE SCALE GENOMIC DNA]</scope>
    <source>
        <strain evidence="12 13">MD-104</strain>
    </source>
</reference>
<evidence type="ECO:0000256" key="4">
    <source>
        <dbReference type="ARBA" id="ARBA00022679"/>
    </source>
</evidence>